<reference evidence="1 2" key="1">
    <citation type="submission" date="2022-08" db="EMBL/GenBank/DDBJ databases">
        <title>Proteogenomics of the novel Dehalobacterium formicoaceticum strain EZ94 highlights a key role of methyltransferases during anaerobic dichloromethane degradation.</title>
        <authorList>
            <person name="Wasmund K."/>
        </authorList>
    </citation>
    <scope>NUCLEOTIDE SEQUENCE [LARGE SCALE GENOMIC DNA]</scope>
    <source>
        <strain evidence="1 2">EZ94</strain>
    </source>
</reference>
<dbReference type="EMBL" id="JANPWE010000001">
    <property type="protein sequence ID" value="MCR6544624.1"/>
    <property type="molecule type" value="Genomic_DNA"/>
</dbReference>
<gene>
    <name evidence="1" type="ORF">NVS47_03695</name>
</gene>
<dbReference type="RefSeq" id="WP_089610108.1">
    <property type="nucleotide sequence ID" value="NZ_CP022121.1"/>
</dbReference>
<organism evidence="1 2">
    <name type="scientific">Dehalobacterium formicoaceticum</name>
    <dbReference type="NCBI Taxonomy" id="51515"/>
    <lineage>
        <taxon>Bacteria</taxon>
        <taxon>Bacillati</taxon>
        <taxon>Bacillota</taxon>
        <taxon>Clostridia</taxon>
        <taxon>Eubacteriales</taxon>
        <taxon>Peptococcaceae</taxon>
        <taxon>Dehalobacterium</taxon>
    </lineage>
</organism>
<keyword evidence="1" id="KW-0808">Transferase</keyword>
<accession>A0ABT1Y181</accession>
<dbReference type="SUPFAM" id="SSF75098">
    <property type="entry name" value="Monomethylamine methyltransferase MtmB"/>
    <property type="match status" value="1"/>
</dbReference>
<dbReference type="GO" id="GO:0008168">
    <property type="term" value="F:methyltransferase activity"/>
    <property type="evidence" value="ECO:0007669"/>
    <property type="project" value="UniProtKB-KW"/>
</dbReference>
<dbReference type="Pfam" id="PF05369">
    <property type="entry name" value="MtmB"/>
    <property type="match status" value="1"/>
</dbReference>
<dbReference type="InterPro" id="IPR008031">
    <property type="entry name" value="MtmB_MeTrfase"/>
</dbReference>
<proteinExistence type="predicted"/>
<keyword evidence="1" id="KW-0489">Methyltransferase</keyword>
<evidence type="ECO:0000313" key="2">
    <source>
        <dbReference type="Proteomes" id="UP001524944"/>
    </source>
</evidence>
<dbReference type="Proteomes" id="UP001524944">
    <property type="component" value="Unassembled WGS sequence"/>
</dbReference>
<dbReference type="Gene3D" id="3.20.20.460">
    <property type="entry name" value="Monomethylamine methyltransferase MtmB"/>
    <property type="match status" value="1"/>
</dbReference>
<sequence>MKGKLFNYWNRAEEGPMMTEKEFDLKVYWPALKRLIKKYDIKYKPDEIVPQDIEEINNIYKAAKELFVEVGVYNVTTNRVIKWTEEEVDAIMKVFPSSSTIGEGRDATTMVKRTLHDKRPTGNVLARVLGSQDPALIDRVFYAYAQEERIDHCCFQGIIPHIGGADVRPWSPAEMTSELKRVAAVEWARKAAGRPGLADCSSAPVSLQAAMAAMNSDSGMRKGDVRHVYIMPHLKTSYEQFTRTVSTFAFGHHQWGIGQAYVGGLSGSPNMAAVVTTAELFAYCMLYNPSYLGLWSADGMYFATTSRTALWTNFHAGAAWTNNTNTFSVAGAPWGVVVSGPCTESYFWEHAAGAIGCAVTGMFSAGGTGWQSGGHMGATPIGARFASEVCDAVCEAQIGFAEANRLVKYCLAKYEERMLARTLHEGGKPFDQCYDIESCTPLPEFTDLYEKVKAELREQGLKNL</sequence>
<keyword evidence="2" id="KW-1185">Reference proteome</keyword>
<dbReference type="GO" id="GO:0032259">
    <property type="term" value="P:methylation"/>
    <property type="evidence" value="ECO:0007669"/>
    <property type="project" value="UniProtKB-KW"/>
</dbReference>
<dbReference type="InterPro" id="IPR036655">
    <property type="entry name" value="MtmB_sf"/>
</dbReference>
<protein>
    <submittedName>
        <fullName evidence="1">Monomethylamine:corrinoid methyltransferase</fullName>
    </submittedName>
</protein>
<evidence type="ECO:0000313" key="1">
    <source>
        <dbReference type="EMBL" id="MCR6544624.1"/>
    </source>
</evidence>
<name>A0ABT1Y181_9FIRM</name>
<comment type="caution">
    <text evidence="1">The sequence shown here is derived from an EMBL/GenBank/DDBJ whole genome shotgun (WGS) entry which is preliminary data.</text>
</comment>